<feature type="non-terminal residue" evidence="1">
    <location>
        <position position="1"/>
    </location>
</feature>
<dbReference type="AlphaFoldDB" id="A0AAV2R3G5"/>
<protein>
    <submittedName>
        <fullName evidence="1">Uncharacterized protein</fullName>
    </submittedName>
</protein>
<comment type="caution">
    <text evidence="1">The sequence shown here is derived from an EMBL/GenBank/DDBJ whole genome shotgun (WGS) entry which is preliminary data.</text>
</comment>
<dbReference type="Proteomes" id="UP001497623">
    <property type="component" value="Unassembled WGS sequence"/>
</dbReference>
<reference evidence="1 2" key="1">
    <citation type="submission" date="2024-05" db="EMBL/GenBank/DDBJ databases">
        <authorList>
            <person name="Wallberg A."/>
        </authorList>
    </citation>
    <scope>NUCLEOTIDE SEQUENCE [LARGE SCALE GENOMIC DNA]</scope>
</reference>
<dbReference type="InterPro" id="IPR006631">
    <property type="entry name" value="DM4_12"/>
</dbReference>
<sequence length="114" mass="12355">PLGGNELEDGLDFVGILNLLEGAFARYGVNTHECRRRIVCEAHHGTLSQANQLAAAAFTHALGYVSEDVIASVDPSYDLKELRNAADYGYNSPDCHIYAELCPENAIATLPYEG</sequence>
<evidence type="ECO:0000313" key="2">
    <source>
        <dbReference type="Proteomes" id="UP001497623"/>
    </source>
</evidence>
<evidence type="ECO:0000313" key="1">
    <source>
        <dbReference type="EMBL" id="CAL4110511.1"/>
    </source>
</evidence>
<dbReference type="Pfam" id="PF07841">
    <property type="entry name" value="DM4_12"/>
    <property type="match status" value="1"/>
</dbReference>
<name>A0AAV2R3G5_MEGNR</name>
<dbReference type="EMBL" id="CAXKWB010014405">
    <property type="protein sequence ID" value="CAL4110511.1"/>
    <property type="molecule type" value="Genomic_DNA"/>
</dbReference>
<gene>
    <name evidence="1" type="ORF">MNOR_LOCUS19424</name>
</gene>
<proteinExistence type="predicted"/>
<keyword evidence="2" id="KW-1185">Reference proteome</keyword>
<organism evidence="1 2">
    <name type="scientific">Meganyctiphanes norvegica</name>
    <name type="common">Northern krill</name>
    <name type="synonym">Thysanopoda norvegica</name>
    <dbReference type="NCBI Taxonomy" id="48144"/>
    <lineage>
        <taxon>Eukaryota</taxon>
        <taxon>Metazoa</taxon>
        <taxon>Ecdysozoa</taxon>
        <taxon>Arthropoda</taxon>
        <taxon>Crustacea</taxon>
        <taxon>Multicrustacea</taxon>
        <taxon>Malacostraca</taxon>
        <taxon>Eumalacostraca</taxon>
        <taxon>Eucarida</taxon>
        <taxon>Euphausiacea</taxon>
        <taxon>Euphausiidae</taxon>
        <taxon>Meganyctiphanes</taxon>
    </lineage>
</organism>
<accession>A0AAV2R3G5</accession>